<dbReference type="CDD" id="cd00761">
    <property type="entry name" value="Glyco_tranf_GTA_type"/>
    <property type="match status" value="1"/>
</dbReference>
<dbReference type="Proteomes" id="UP000637267">
    <property type="component" value="Unassembled WGS sequence"/>
</dbReference>
<feature type="domain" description="Glycosyltransferase 2-like" evidence="1">
    <location>
        <begin position="9"/>
        <end position="130"/>
    </location>
</feature>
<name>A0ABQ2P989_9NEIS</name>
<accession>A0ABQ2P989</accession>
<keyword evidence="3" id="KW-1185">Reference proteome</keyword>
<evidence type="ECO:0000313" key="3">
    <source>
        <dbReference type="Proteomes" id="UP000637267"/>
    </source>
</evidence>
<dbReference type="InterPro" id="IPR001173">
    <property type="entry name" value="Glyco_trans_2-like"/>
</dbReference>
<protein>
    <recommendedName>
        <fullName evidence="1">Glycosyltransferase 2-like domain-containing protein</fullName>
    </recommendedName>
</protein>
<sequence>MSAQAPTVSVVIPSYKRAHLLEQTLPTYLQDHVIELILVDDCSPDNTPEVMARLMAADSRIRYLRQDRNQGQMAAKNRGKAEARGDFVYFGDDDSVLLPGAIGALLETLRQHPGSVAGAASVYMNHNETSAVAAAARRRKVQTPLEVVDLRHLRFRFDCVADRLLEIAVCPNCFMVETSQARKQDFDSVYKGNAYREETDFLLRVRAQGAPMILDTRAVQVNLPARMSTGGSRKGFWRTEYYVMANSLLMLKRNRQILRELAPGFSGATAMTSLLGERIGGVIRRNRQRGRKLWRMLSARA</sequence>
<evidence type="ECO:0000313" key="2">
    <source>
        <dbReference type="EMBL" id="GGP20955.1"/>
    </source>
</evidence>
<dbReference type="SUPFAM" id="SSF53448">
    <property type="entry name" value="Nucleotide-diphospho-sugar transferases"/>
    <property type="match status" value="1"/>
</dbReference>
<dbReference type="PANTHER" id="PTHR43179:SF7">
    <property type="entry name" value="RHAMNOSYLTRANSFERASE WBBL"/>
    <property type="match status" value="1"/>
</dbReference>
<dbReference type="EMBL" id="BMLX01000002">
    <property type="protein sequence ID" value="GGP20955.1"/>
    <property type="molecule type" value="Genomic_DNA"/>
</dbReference>
<dbReference type="PANTHER" id="PTHR43179">
    <property type="entry name" value="RHAMNOSYLTRANSFERASE WBBL"/>
    <property type="match status" value="1"/>
</dbReference>
<comment type="caution">
    <text evidence="2">The sequence shown here is derived from an EMBL/GenBank/DDBJ whole genome shotgun (WGS) entry which is preliminary data.</text>
</comment>
<gene>
    <name evidence="2" type="ORF">GCM10010970_17790</name>
</gene>
<dbReference type="Gene3D" id="3.90.550.10">
    <property type="entry name" value="Spore Coat Polysaccharide Biosynthesis Protein SpsA, Chain A"/>
    <property type="match status" value="1"/>
</dbReference>
<dbReference type="RefSeq" id="WP_188703914.1">
    <property type="nucleotide sequence ID" value="NZ_BMLX01000002.1"/>
</dbReference>
<dbReference type="Pfam" id="PF00535">
    <property type="entry name" value="Glycos_transf_2"/>
    <property type="match status" value="1"/>
</dbReference>
<dbReference type="InterPro" id="IPR029044">
    <property type="entry name" value="Nucleotide-diphossugar_trans"/>
</dbReference>
<reference evidence="3" key="1">
    <citation type="journal article" date="2019" name="Int. J. Syst. Evol. Microbiol.">
        <title>The Global Catalogue of Microorganisms (GCM) 10K type strain sequencing project: providing services to taxonomists for standard genome sequencing and annotation.</title>
        <authorList>
            <consortium name="The Broad Institute Genomics Platform"/>
            <consortium name="The Broad Institute Genome Sequencing Center for Infectious Disease"/>
            <person name="Wu L."/>
            <person name="Ma J."/>
        </authorList>
    </citation>
    <scope>NUCLEOTIDE SEQUENCE [LARGE SCALE GENOMIC DNA]</scope>
    <source>
        <strain evidence="3">CGMCC 1.8859</strain>
    </source>
</reference>
<evidence type="ECO:0000259" key="1">
    <source>
        <dbReference type="Pfam" id="PF00535"/>
    </source>
</evidence>
<organism evidence="2 3">
    <name type="scientific">Silvimonas iriomotensis</name>
    <dbReference type="NCBI Taxonomy" id="449662"/>
    <lineage>
        <taxon>Bacteria</taxon>
        <taxon>Pseudomonadati</taxon>
        <taxon>Pseudomonadota</taxon>
        <taxon>Betaproteobacteria</taxon>
        <taxon>Neisseriales</taxon>
        <taxon>Chitinibacteraceae</taxon>
        <taxon>Silvimonas</taxon>
    </lineage>
</organism>
<proteinExistence type="predicted"/>